<dbReference type="KEGG" id="nhu:H0264_03965"/>
<keyword evidence="3" id="KW-1185">Reference proteome</keyword>
<dbReference type="Gene3D" id="3.60.21.10">
    <property type="match status" value="1"/>
</dbReference>
<feature type="domain" description="Calcineurin-like phosphoesterase" evidence="1">
    <location>
        <begin position="3"/>
        <end position="230"/>
    </location>
</feature>
<gene>
    <name evidence="2" type="ORF">H0264_03965</name>
</gene>
<evidence type="ECO:0000313" key="2">
    <source>
        <dbReference type="EMBL" id="QLY31509.1"/>
    </source>
</evidence>
<dbReference type="EMBL" id="CP059399">
    <property type="protein sequence ID" value="QLY31509.1"/>
    <property type="molecule type" value="Genomic_DNA"/>
</dbReference>
<organism evidence="2 3">
    <name type="scientific">Nocardia huaxiensis</name>
    <dbReference type="NCBI Taxonomy" id="2755382"/>
    <lineage>
        <taxon>Bacteria</taxon>
        <taxon>Bacillati</taxon>
        <taxon>Actinomycetota</taxon>
        <taxon>Actinomycetes</taxon>
        <taxon>Mycobacteriales</taxon>
        <taxon>Nocardiaceae</taxon>
        <taxon>Nocardia</taxon>
    </lineage>
</organism>
<dbReference type="Proteomes" id="UP000515512">
    <property type="component" value="Chromosome"/>
</dbReference>
<evidence type="ECO:0000259" key="1">
    <source>
        <dbReference type="Pfam" id="PF00149"/>
    </source>
</evidence>
<dbReference type="SUPFAM" id="SSF56300">
    <property type="entry name" value="Metallo-dependent phosphatases"/>
    <property type="match status" value="1"/>
</dbReference>
<dbReference type="GO" id="GO:0016787">
    <property type="term" value="F:hydrolase activity"/>
    <property type="evidence" value="ECO:0007669"/>
    <property type="project" value="InterPro"/>
</dbReference>
<evidence type="ECO:0000313" key="3">
    <source>
        <dbReference type="Proteomes" id="UP000515512"/>
    </source>
</evidence>
<proteinExistence type="predicted"/>
<name>A0A7D6ZYA1_9NOCA</name>
<accession>A0A7D6ZYA1</accession>
<dbReference type="InterPro" id="IPR029052">
    <property type="entry name" value="Metallo-depent_PP-like"/>
</dbReference>
<protein>
    <submittedName>
        <fullName evidence="2">Metallophosphoesterase</fullName>
    </submittedName>
</protein>
<reference evidence="2 3" key="1">
    <citation type="submission" date="2020-07" db="EMBL/GenBank/DDBJ databases">
        <authorList>
            <person name="Zhuang K."/>
            <person name="Ran Y."/>
        </authorList>
    </citation>
    <scope>NUCLEOTIDE SEQUENCE [LARGE SCALE GENOMIC DNA]</scope>
    <source>
        <strain evidence="2 3">WCH-YHL-001</strain>
    </source>
</reference>
<dbReference type="InterPro" id="IPR004843">
    <property type="entry name" value="Calcineurin-like_PHP"/>
</dbReference>
<dbReference type="AlphaFoldDB" id="A0A7D6ZYA1"/>
<sequence length="285" mass="32440">MGNVLIVGDLHGNTSHALSLLQVAVRNDCDKIFSVGDFGAWEHVPSGRRYFDVVNKAARKAGVTVYFLDGNHDKSSLLHELYDHRRDDEGFLQCRRFLRYAPRGHRWTWDGTTFAAFGGAYSTDKLWRLAREARRDAVDDRHRRYGSTRQRVTTGTLWFPEEEMTDAELDAFLEADSSPVDVLLTHDKPRSSQPKFNRKTKAECLPNQDRIQRLVETLHPTVLFHGHLHYRYTDTIPAGDNTWTRVEGLAADPNASQHPTYDSDQSWHVLPLPCTAEILTEPAAG</sequence>
<dbReference type="Pfam" id="PF00149">
    <property type="entry name" value="Metallophos"/>
    <property type="match status" value="1"/>
</dbReference>
<dbReference type="RefSeq" id="WP_181582701.1">
    <property type="nucleotide sequence ID" value="NZ_CP059399.1"/>
</dbReference>